<gene>
    <name evidence="6" type="ORF">SAMN05216262_10527</name>
</gene>
<dbReference type="InterPro" id="IPR036328">
    <property type="entry name" value="MliC_sf"/>
</dbReference>
<dbReference type="Proteomes" id="UP000199297">
    <property type="component" value="Unassembled WGS sequence"/>
</dbReference>
<evidence type="ECO:0000256" key="2">
    <source>
        <dbReference type="ARBA" id="ARBA00023136"/>
    </source>
</evidence>
<evidence type="ECO:0000256" key="3">
    <source>
        <dbReference type="ARBA" id="ARBA00023139"/>
    </source>
</evidence>
<keyword evidence="4" id="KW-0449">Lipoprotein</keyword>
<keyword evidence="2" id="KW-0472">Membrane</keyword>
<accession>A0A1H7LZB4</accession>
<proteinExistence type="predicted"/>
<name>A0A1H7LZB4_9GAMM</name>
<protein>
    <submittedName>
        <fullName evidence="6">Membrane-bound inhibitor of C-type lysozyme</fullName>
    </submittedName>
</protein>
<dbReference type="AlphaFoldDB" id="A0A1H7LZB4"/>
<keyword evidence="1" id="KW-0732">Signal</keyword>
<dbReference type="InterPro" id="IPR018660">
    <property type="entry name" value="MliC"/>
</dbReference>
<dbReference type="SUPFAM" id="SSF141488">
    <property type="entry name" value="YdhA-like"/>
    <property type="match status" value="1"/>
</dbReference>
<evidence type="ECO:0000313" key="6">
    <source>
        <dbReference type="EMBL" id="SEL03647.1"/>
    </source>
</evidence>
<dbReference type="OrthoDB" id="26727at2"/>
<reference evidence="7" key="1">
    <citation type="submission" date="2016-10" db="EMBL/GenBank/DDBJ databases">
        <authorList>
            <person name="Varghese N."/>
            <person name="Submissions S."/>
        </authorList>
    </citation>
    <scope>NUCLEOTIDE SEQUENCE [LARGE SCALE GENOMIC DNA]</scope>
    <source>
        <strain evidence="7">CGMCC 1.9127</strain>
    </source>
</reference>
<evidence type="ECO:0000256" key="1">
    <source>
        <dbReference type="ARBA" id="ARBA00022729"/>
    </source>
</evidence>
<dbReference type="Gene3D" id="2.40.128.200">
    <property type="match status" value="1"/>
</dbReference>
<feature type="domain" description="C-type lysozyme inhibitor" evidence="5">
    <location>
        <begin position="54"/>
        <end position="105"/>
    </location>
</feature>
<organism evidence="6 7">
    <name type="scientific">Colwellia chukchiensis</name>
    <dbReference type="NCBI Taxonomy" id="641665"/>
    <lineage>
        <taxon>Bacteria</taxon>
        <taxon>Pseudomonadati</taxon>
        <taxon>Pseudomonadota</taxon>
        <taxon>Gammaproteobacteria</taxon>
        <taxon>Alteromonadales</taxon>
        <taxon>Colwelliaceae</taxon>
        <taxon>Colwellia</taxon>
    </lineage>
</organism>
<dbReference type="PROSITE" id="PS51257">
    <property type="entry name" value="PROKAR_LIPOPROTEIN"/>
    <property type="match status" value="1"/>
</dbReference>
<keyword evidence="7" id="KW-1185">Reference proteome</keyword>
<evidence type="ECO:0000313" key="7">
    <source>
        <dbReference type="Proteomes" id="UP000199297"/>
    </source>
</evidence>
<keyword evidence="3" id="KW-0564">Palmitate</keyword>
<sequence length="134" mass="14961">MRETLRLLTHELTKPQIRFLLLLSPLLLTACGNVSDEKKPISIVKPTVASVNNYYCESGESIKVSYPTNDIAIVQYQGMQYKMKIAVAASGARYVNDTFEWWSKGVTSGAEGVLFKRLTNEPSASIIERCNKQS</sequence>
<dbReference type="EMBL" id="FOBI01000005">
    <property type="protein sequence ID" value="SEL03647.1"/>
    <property type="molecule type" value="Genomic_DNA"/>
</dbReference>
<dbReference type="Pfam" id="PF09864">
    <property type="entry name" value="MliC"/>
    <property type="match status" value="1"/>
</dbReference>
<evidence type="ECO:0000256" key="4">
    <source>
        <dbReference type="ARBA" id="ARBA00023288"/>
    </source>
</evidence>
<dbReference type="RefSeq" id="WP_085284660.1">
    <property type="nucleotide sequence ID" value="NZ_FOBI01000005.1"/>
</dbReference>
<evidence type="ECO:0000259" key="5">
    <source>
        <dbReference type="Pfam" id="PF09864"/>
    </source>
</evidence>